<protein>
    <submittedName>
        <fullName evidence="3">Uncharacterized protein</fullName>
    </submittedName>
</protein>
<evidence type="ECO:0000256" key="1">
    <source>
        <dbReference type="SAM" id="Phobius"/>
    </source>
</evidence>
<evidence type="ECO:0000313" key="3">
    <source>
        <dbReference type="EMBL" id="CUU01627.1"/>
    </source>
</evidence>
<keyword evidence="1" id="KW-1133">Transmembrane helix</keyword>
<accession>A0A0P1MGL4</accession>
<feature type="transmembrane region" description="Helical" evidence="1">
    <location>
        <begin position="256"/>
        <end position="287"/>
    </location>
</feature>
<feature type="transmembrane region" description="Helical" evidence="1">
    <location>
        <begin position="107"/>
        <end position="127"/>
    </location>
</feature>
<evidence type="ECO:0000313" key="4">
    <source>
        <dbReference type="Proteomes" id="UP000182011"/>
    </source>
</evidence>
<dbReference type="AlphaFoldDB" id="A0A0P1MGL4"/>
<feature type="transmembrane region" description="Helical" evidence="1">
    <location>
        <begin position="20"/>
        <end position="53"/>
    </location>
</feature>
<dbReference type="RefSeq" id="WP_047133913.1">
    <property type="nucleotide sequence ID" value="NZ_CZVI01000004.1"/>
</dbReference>
<proteinExistence type="predicted"/>
<feature type="transmembrane region" description="Helical" evidence="1">
    <location>
        <begin position="299"/>
        <end position="319"/>
    </location>
</feature>
<evidence type="ECO:0000313" key="2">
    <source>
        <dbReference type="EMBL" id="CUS81444.1"/>
    </source>
</evidence>
<accession>A0A0P1LI93</accession>
<dbReference type="STRING" id="1633631.GCA_001442925_00323"/>
<dbReference type="Proteomes" id="UP000182011">
    <property type="component" value="Unassembled WGS sequence"/>
</dbReference>
<name>A0A0P1MGL4_9BACT</name>
<accession>A0A0P1P1E5</accession>
<accession>A0A0P1MPF7</accession>
<feature type="transmembrane region" description="Helical" evidence="1">
    <location>
        <begin position="139"/>
        <end position="164"/>
    </location>
</feature>
<dbReference type="Proteomes" id="UP000182200">
    <property type="component" value="Unassembled WGS sequence"/>
</dbReference>
<accession>A0A0P1MKM7</accession>
<feature type="transmembrane region" description="Helical" evidence="1">
    <location>
        <begin position="226"/>
        <end position="250"/>
    </location>
</feature>
<dbReference type="EMBL" id="FAOP01000002">
    <property type="protein sequence ID" value="CUU01627.1"/>
    <property type="molecule type" value="Genomic_DNA"/>
</dbReference>
<feature type="transmembrane region" description="Helical" evidence="1">
    <location>
        <begin position="193"/>
        <end position="214"/>
    </location>
</feature>
<reference evidence="3 4" key="2">
    <citation type="submission" date="2015-11" db="EMBL/GenBank/DDBJ databases">
        <authorList>
            <person name="Zhang Y."/>
            <person name="Guo Z."/>
        </authorList>
    </citation>
    <scope>NUCLEOTIDE SEQUENCE [LARGE SCALE GENOMIC DNA]</scope>
    <source>
        <strain evidence="3">JGI-4</strain>
    </source>
</reference>
<organism evidence="3 4">
    <name type="scientific">Candidatus Kryptonium thompsonii</name>
    <dbReference type="NCBI Taxonomy" id="1633631"/>
    <lineage>
        <taxon>Bacteria</taxon>
        <taxon>Pseudomonadati</taxon>
        <taxon>Candidatus Kryptoniota</taxon>
        <taxon>Candidatus Kryptonium</taxon>
    </lineage>
</organism>
<evidence type="ECO:0000313" key="5">
    <source>
        <dbReference type="Proteomes" id="UP000182200"/>
    </source>
</evidence>
<keyword evidence="1" id="KW-0812">Transmembrane</keyword>
<accession>A0A0P1LJE0</accession>
<dbReference type="EMBL" id="CZVI01000004">
    <property type="protein sequence ID" value="CUS81444.1"/>
    <property type="molecule type" value="Genomic_DNA"/>
</dbReference>
<sequence length="371" mass="41468">MTQQIIIPEPDPIPLPAPYWLLKFLLVLTFILHIIAMNFALGGGIITGITDLIGRKKNSQFHLNLARSFSKMLPIATAFTITLGVAPLLFIQVLYGQYFYTASIILAWPWLSVILLLLIGYYGYYIYQFNFEKLQGVRAWIVLGSAVLFALIGLIYTNTLVLMLTPEKWAQKYFANPHGTNFNFDDPTVIPRYLHFLVASVSVAGLLVLIYGLVKLKSDESFGRWAVRYGGLWFVIGTVVQYATGIWFLLALKKDLMMIFMGGNGVATAVFGISVLLSLVSLILILLSFNAQNPRPLSIFGIVLLFLTIVGMAVMRDILRDAYLSDYFKPEQFEVQPQISVLIVFGIVFIAGLITVGYMLNKVIKAKPVTT</sequence>
<gene>
    <name evidence="3" type="ORF">JGI4_00321</name>
    <name evidence="2" type="ORF">JGI8_00513</name>
</gene>
<keyword evidence="5" id="KW-1185">Reference proteome</keyword>
<feature type="transmembrane region" description="Helical" evidence="1">
    <location>
        <begin position="73"/>
        <end position="95"/>
    </location>
</feature>
<keyword evidence="1" id="KW-0472">Membrane</keyword>
<accession>A0A0P1LTH7</accession>
<accession>A0A0P1LJS7</accession>
<dbReference type="OrthoDB" id="9810382at2"/>
<reference evidence="2 5" key="1">
    <citation type="submission" date="2015-11" db="EMBL/GenBank/DDBJ databases">
        <authorList>
            <person name="Varghese N."/>
        </authorList>
    </citation>
    <scope>NUCLEOTIDE SEQUENCE [LARGE SCALE GENOMIC DNA]</scope>
    <source>
        <strain evidence="2 5">JGI-8</strain>
    </source>
</reference>
<feature type="transmembrane region" description="Helical" evidence="1">
    <location>
        <begin position="339"/>
        <end position="360"/>
    </location>
</feature>
<accession>A0A0S4MSV2</accession>
<accession>A0A0N7MU17</accession>